<dbReference type="KEGG" id="tig:THII_3936"/>
<protein>
    <submittedName>
        <fullName evidence="2">RelE/StbE family addiction module toxin</fullName>
    </submittedName>
</protein>
<dbReference type="Proteomes" id="UP000031623">
    <property type="component" value="Chromosome"/>
</dbReference>
<keyword evidence="3" id="KW-1185">Reference proteome</keyword>
<dbReference type="SUPFAM" id="SSF143011">
    <property type="entry name" value="RelE-like"/>
    <property type="match status" value="1"/>
</dbReference>
<dbReference type="OrthoDB" id="9798691at2"/>
<name>A0A090AIJ5_9GAMM</name>
<dbReference type="NCBIfam" id="TIGR02385">
    <property type="entry name" value="RelE_StbE"/>
    <property type="match status" value="1"/>
</dbReference>
<dbReference type="AlphaFoldDB" id="A0A090AIJ5"/>
<evidence type="ECO:0000313" key="3">
    <source>
        <dbReference type="Proteomes" id="UP000031623"/>
    </source>
</evidence>
<dbReference type="EMBL" id="AP014633">
    <property type="protein sequence ID" value="BAP58233.1"/>
    <property type="molecule type" value="Genomic_DNA"/>
</dbReference>
<dbReference type="Pfam" id="PF15738">
    <property type="entry name" value="YafQ_toxin"/>
    <property type="match status" value="1"/>
</dbReference>
<dbReference type="InterPro" id="IPR035093">
    <property type="entry name" value="RelE/ParE_toxin_dom_sf"/>
</dbReference>
<reference evidence="2" key="1">
    <citation type="journal article" date="2014" name="ISME J.">
        <title>Ecophysiology of Thioploca ingrica as revealed by the complete genome sequence supplemented with proteomic evidence.</title>
        <authorList>
            <person name="Kojima H."/>
            <person name="Ogura Y."/>
            <person name="Yamamoto N."/>
            <person name="Togashi T."/>
            <person name="Mori H."/>
            <person name="Watanabe T."/>
            <person name="Nemoto F."/>
            <person name="Kurokawa K."/>
            <person name="Hayashi T."/>
            <person name="Fukui M."/>
        </authorList>
    </citation>
    <scope>NUCLEOTIDE SEQUENCE [LARGE SCALE GENOMIC DNA]</scope>
</reference>
<sequence>MIEILWDEPFLKILTKWKRKHPDLISKLEAKLTLFSSKPFHPSLKTHNLSGNLKDYWALSITYEYRLVFKFVDENKALLIDIGTHDEVY</sequence>
<evidence type="ECO:0000313" key="2">
    <source>
        <dbReference type="EMBL" id="BAP58233.1"/>
    </source>
</evidence>
<evidence type="ECO:0000256" key="1">
    <source>
        <dbReference type="ARBA" id="ARBA00022649"/>
    </source>
</evidence>
<organism evidence="2 3">
    <name type="scientific">Thioploca ingrica</name>
    <dbReference type="NCBI Taxonomy" id="40754"/>
    <lineage>
        <taxon>Bacteria</taxon>
        <taxon>Pseudomonadati</taxon>
        <taxon>Pseudomonadota</taxon>
        <taxon>Gammaproteobacteria</taxon>
        <taxon>Thiotrichales</taxon>
        <taxon>Thiotrichaceae</taxon>
        <taxon>Thioploca</taxon>
    </lineage>
</organism>
<dbReference type="InterPro" id="IPR004386">
    <property type="entry name" value="Toxin_YafQ-like"/>
</dbReference>
<dbReference type="HOGENOM" id="CLU_161929_0_0_6"/>
<accession>A0A090AIJ5</accession>
<proteinExistence type="predicted"/>
<gene>
    <name evidence="2" type="ORF">THII_3936</name>
</gene>
<dbReference type="STRING" id="40754.THII_3936"/>
<dbReference type="InterPro" id="IPR007712">
    <property type="entry name" value="RelE/ParE_toxin"/>
</dbReference>
<keyword evidence="1" id="KW-1277">Toxin-antitoxin system</keyword>
<dbReference type="Gene3D" id="3.30.2310.20">
    <property type="entry name" value="RelE-like"/>
    <property type="match status" value="1"/>
</dbReference>